<evidence type="ECO:0000256" key="2">
    <source>
        <dbReference type="ARBA" id="ARBA00023002"/>
    </source>
</evidence>
<reference evidence="7 8" key="2">
    <citation type="journal article" date="2012" name="BMC Genomics">
        <title>The genome of Pelobacter carbinolicus reveals surprising metabolic capabilities and physiological features.</title>
        <authorList>
            <person name="Aklujkar M."/>
            <person name="Haveman S.A."/>
            <person name="Didonato R.Jr."/>
            <person name="Chertkov O."/>
            <person name="Han C.S."/>
            <person name="Land M.L."/>
            <person name="Brown P."/>
            <person name="Lovley D.R."/>
        </authorList>
    </citation>
    <scope>NUCLEOTIDE SEQUENCE [LARGE SCALE GENOMIC DNA]</scope>
    <source>
        <strain evidence="8">DSM 2380 / NBRC 103641 / GraBd1</strain>
    </source>
</reference>
<evidence type="ECO:0000313" key="7">
    <source>
        <dbReference type="EMBL" id="ABA87888.1"/>
    </source>
</evidence>
<evidence type="ECO:0000256" key="3">
    <source>
        <dbReference type="ARBA" id="ARBA00023027"/>
    </source>
</evidence>
<dbReference type="Pfam" id="PF00389">
    <property type="entry name" value="2-Hacid_dh"/>
    <property type="match status" value="1"/>
</dbReference>
<dbReference type="Proteomes" id="UP000002534">
    <property type="component" value="Chromosome"/>
</dbReference>
<dbReference type="PANTHER" id="PTHR42789">
    <property type="entry name" value="D-ISOMER SPECIFIC 2-HYDROXYACID DEHYDROGENASE FAMILY PROTEIN (AFU_ORTHOLOGUE AFUA_6G10090)"/>
    <property type="match status" value="1"/>
</dbReference>
<keyword evidence="2 4" id="KW-0560">Oxidoreductase</keyword>
<evidence type="ECO:0000256" key="1">
    <source>
        <dbReference type="ARBA" id="ARBA00005854"/>
    </source>
</evidence>
<keyword evidence="3" id="KW-0520">NAD</keyword>
<evidence type="ECO:0000313" key="8">
    <source>
        <dbReference type="Proteomes" id="UP000002534"/>
    </source>
</evidence>
<dbReference type="EMBL" id="CP000142">
    <property type="protein sequence ID" value="ABA87888.1"/>
    <property type="molecule type" value="Genomic_DNA"/>
</dbReference>
<dbReference type="KEGG" id="pca:Pcar_0629"/>
<dbReference type="InterPro" id="IPR050857">
    <property type="entry name" value="D-2-hydroxyacid_DH"/>
</dbReference>
<comment type="similarity">
    <text evidence="1 4">Belongs to the D-isomer specific 2-hydroxyacid dehydrogenase family.</text>
</comment>
<evidence type="ECO:0000259" key="6">
    <source>
        <dbReference type="Pfam" id="PF02826"/>
    </source>
</evidence>
<dbReference type="AlphaFoldDB" id="Q3A6W9"/>
<feature type="domain" description="D-isomer specific 2-hydroxyacid dehydrogenase NAD-binding" evidence="6">
    <location>
        <begin position="104"/>
        <end position="282"/>
    </location>
</feature>
<dbReference type="SUPFAM" id="SSF51735">
    <property type="entry name" value="NAD(P)-binding Rossmann-fold domains"/>
    <property type="match status" value="1"/>
</dbReference>
<dbReference type="RefSeq" id="WP_011340329.1">
    <property type="nucleotide sequence ID" value="NC_007498.2"/>
</dbReference>
<dbReference type="eggNOG" id="COG1052">
    <property type="taxonomic scope" value="Bacteria"/>
</dbReference>
<dbReference type="OrthoDB" id="9793626at2"/>
<evidence type="ECO:0000256" key="4">
    <source>
        <dbReference type="RuleBase" id="RU003719"/>
    </source>
</evidence>
<keyword evidence="8" id="KW-1185">Reference proteome</keyword>
<dbReference type="Gene3D" id="3.40.50.720">
    <property type="entry name" value="NAD(P)-binding Rossmann-like Domain"/>
    <property type="match status" value="2"/>
</dbReference>
<evidence type="ECO:0000259" key="5">
    <source>
        <dbReference type="Pfam" id="PF00389"/>
    </source>
</evidence>
<name>Q3A6W9_SYNC1</name>
<accession>Q3A6W9</accession>
<dbReference type="PANTHER" id="PTHR42789:SF1">
    <property type="entry name" value="D-ISOMER SPECIFIC 2-HYDROXYACID DEHYDROGENASE FAMILY PROTEIN (AFU_ORTHOLOGUE AFUA_6G10090)"/>
    <property type="match status" value="1"/>
</dbReference>
<dbReference type="GO" id="GO:0016616">
    <property type="term" value="F:oxidoreductase activity, acting on the CH-OH group of donors, NAD or NADP as acceptor"/>
    <property type="evidence" value="ECO:0007669"/>
    <property type="project" value="InterPro"/>
</dbReference>
<proteinExistence type="inferred from homology"/>
<dbReference type="STRING" id="338963.Pcar_0629"/>
<dbReference type="GO" id="GO:0051287">
    <property type="term" value="F:NAD binding"/>
    <property type="evidence" value="ECO:0007669"/>
    <property type="project" value="InterPro"/>
</dbReference>
<dbReference type="CDD" id="cd12174">
    <property type="entry name" value="PGDH_like_3"/>
    <property type="match status" value="1"/>
</dbReference>
<dbReference type="SUPFAM" id="SSF52283">
    <property type="entry name" value="Formate/glycerate dehydrogenase catalytic domain-like"/>
    <property type="match status" value="1"/>
</dbReference>
<organism evidence="7 8">
    <name type="scientific">Syntrophotalea carbinolica (strain DSM 2380 / NBRC 103641 / GraBd1)</name>
    <name type="common">Pelobacter carbinolicus</name>
    <dbReference type="NCBI Taxonomy" id="338963"/>
    <lineage>
        <taxon>Bacteria</taxon>
        <taxon>Pseudomonadati</taxon>
        <taxon>Thermodesulfobacteriota</taxon>
        <taxon>Desulfuromonadia</taxon>
        <taxon>Desulfuromonadales</taxon>
        <taxon>Syntrophotaleaceae</taxon>
        <taxon>Syntrophotalea</taxon>
    </lineage>
</organism>
<dbReference type="HOGENOM" id="CLU_019796_1_3_7"/>
<dbReference type="InterPro" id="IPR006139">
    <property type="entry name" value="D-isomer_2_OHA_DH_cat_dom"/>
</dbReference>
<sequence>MKILLASKIDTGALEILSQRHDVVSGVGETEAALKNLIRDREALIFRSGVNITAGIMACAPDLQLLIRAGSGLDNVDLDYLRNHDLKLVRIPQPGARAVAELAFGMMLALSRQILVADQLLRKGTWAKHQLRGHLLVNKQLGIVGLGNIGTLLGQMGLAWGMQVLGCVEHPSPERAAQFEAKGLHLTDLNTVLSTADYLCVCVPLKTTTSGLIGHDELAMVKPGSFVLNMARGGIIDEAALSEALRQGRLAGAALDVHQTEGENQISPLADLPNVVLTPHIGAMTIDSQREIGRRIIDIMDDFDPAEQTPGGSAPGTGHPL</sequence>
<dbReference type="PROSITE" id="PS00671">
    <property type="entry name" value="D_2_HYDROXYACID_DH_3"/>
    <property type="match status" value="1"/>
</dbReference>
<dbReference type="InterPro" id="IPR036291">
    <property type="entry name" value="NAD(P)-bd_dom_sf"/>
</dbReference>
<dbReference type="InterPro" id="IPR029753">
    <property type="entry name" value="D-isomer_DH_CS"/>
</dbReference>
<dbReference type="InterPro" id="IPR006140">
    <property type="entry name" value="D-isomer_DH_NAD-bd"/>
</dbReference>
<feature type="domain" description="D-isomer specific 2-hydroxyacid dehydrogenase catalytic" evidence="5">
    <location>
        <begin position="3"/>
        <end position="299"/>
    </location>
</feature>
<dbReference type="Pfam" id="PF02826">
    <property type="entry name" value="2-Hacid_dh_C"/>
    <property type="match status" value="1"/>
</dbReference>
<gene>
    <name evidence="7" type="ordered locus">Pcar_0629</name>
</gene>
<protein>
    <submittedName>
        <fullName evidence="7">D-3-phosphoglycerate dehydrogenase-related protein</fullName>
    </submittedName>
</protein>
<reference evidence="8" key="1">
    <citation type="submission" date="2005-10" db="EMBL/GenBank/DDBJ databases">
        <title>Complete sequence of Pelobacter carbinolicus DSM 2380.</title>
        <authorList>
            <person name="Copeland A."/>
            <person name="Lucas S."/>
            <person name="Lapidus A."/>
            <person name="Barry K."/>
            <person name="Detter J.C."/>
            <person name="Glavina T."/>
            <person name="Hammon N."/>
            <person name="Israni S."/>
            <person name="Pitluck S."/>
            <person name="Chertkov O."/>
            <person name="Schmutz J."/>
            <person name="Larimer F."/>
            <person name="Land M."/>
            <person name="Kyrpides N."/>
            <person name="Ivanova N."/>
            <person name="Richardson P."/>
        </authorList>
    </citation>
    <scope>NUCLEOTIDE SEQUENCE [LARGE SCALE GENOMIC DNA]</scope>
    <source>
        <strain evidence="8">DSM 2380 / NBRC 103641 / GraBd1</strain>
    </source>
</reference>